<gene>
    <name evidence="2" type="ORF">SAMN04488052_104224</name>
</gene>
<reference evidence="2 3" key="1">
    <citation type="submission" date="2016-10" db="EMBL/GenBank/DDBJ databases">
        <authorList>
            <person name="de Groot N.N."/>
        </authorList>
    </citation>
    <scope>NUCLEOTIDE SEQUENCE [LARGE SCALE GENOMIC DNA]</scope>
    <source>
        <strain evidence="2 3">CGMCC 1.6291</strain>
    </source>
</reference>
<proteinExistence type="predicted"/>
<organism evidence="2 3">
    <name type="scientific">Aquisalimonas asiatica</name>
    <dbReference type="NCBI Taxonomy" id="406100"/>
    <lineage>
        <taxon>Bacteria</taxon>
        <taxon>Pseudomonadati</taxon>
        <taxon>Pseudomonadota</taxon>
        <taxon>Gammaproteobacteria</taxon>
        <taxon>Chromatiales</taxon>
        <taxon>Ectothiorhodospiraceae</taxon>
        <taxon>Aquisalimonas</taxon>
    </lineage>
</organism>
<accession>A0A1H8TJ20</accession>
<keyword evidence="3" id="KW-1185">Reference proteome</keyword>
<dbReference type="EMBL" id="FOEG01000004">
    <property type="protein sequence ID" value="SEO90796.1"/>
    <property type="molecule type" value="Genomic_DNA"/>
</dbReference>
<dbReference type="Proteomes" id="UP000199657">
    <property type="component" value="Unassembled WGS sequence"/>
</dbReference>
<dbReference type="RefSeq" id="WP_091643559.1">
    <property type="nucleotide sequence ID" value="NZ_FOEG01000004.1"/>
</dbReference>
<name>A0A1H8TJ20_9GAMM</name>
<dbReference type="STRING" id="406100.SAMN04488052_104224"/>
<keyword evidence="1" id="KW-0175">Coiled coil</keyword>
<dbReference type="OrthoDB" id="5430558at2"/>
<evidence type="ECO:0000313" key="2">
    <source>
        <dbReference type="EMBL" id="SEO90796.1"/>
    </source>
</evidence>
<sequence>MAPITPQRFLRFAAEQYPLLRELLDTGAVTEAELMAVIGRHRRPADPEPSTIRENLLAMGFLERRPETDALEFPQPLERFLRYLHREHHLTSASQLESYVADITRLEAELNTAVAAPQSTDLPFVLEELTARIEEIRHDIAGNKDAITDAVIRFQANPDALSLQARYARVIWLWERYLVPVQELIDTEQVMEQHLNSLDRSMLDAEGVLAAGRPDLAGGVRENRLRLYRMRRQIVDDFRESMLELQPLYQRAMRESETARDVSRVLDHIRRNGAGSLELEARVGAPVSRHEGLFGDLAAKAYLYRLADYQPRGRVELDAALEDGGEPINRVDLTSLFGELETAQPDDALAWLVDSLADRGGSVRDLLTVFGRAVRRLETQPGSEPRDYQFGDYTLRSYPRSLTNETMETDHERD</sequence>
<dbReference type="AlphaFoldDB" id="A0A1H8TJ20"/>
<protein>
    <submittedName>
        <fullName evidence="2">Uncharacterized protein</fullName>
    </submittedName>
</protein>
<feature type="coiled-coil region" evidence="1">
    <location>
        <begin position="96"/>
        <end position="146"/>
    </location>
</feature>
<evidence type="ECO:0000313" key="3">
    <source>
        <dbReference type="Proteomes" id="UP000199657"/>
    </source>
</evidence>
<evidence type="ECO:0000256" key="1">
    <source>
        <dbReference type="SAM" id="Coils"/>
    </source>
</evidence>